<evidence type="ECO:0000313" key="2">
    <source>
        <dbReference type="EMBL" id="PKI65266.1"/>
    </source>
</evidence>
<feature type="compositionally biased region" description="Polar residues" evidence="1">
    <location>
        <begin position="1"/>
        <end position="17"/>
    </location>
</feature>
<accession>A0A2I0KBX2</accession>
<organism evidence="2 3">
    <name type="scientific">Punica granatum</name>
    <name type="common">Pomegranate</name>
    <dbReference type="NCBI Taxonomy" id="22663"/>
    <lineage>
        <taxon>Eukaryota</taxon>
        <taxon>Viridiplantae</taxon>
        <taxon>Streptophyta</taxon>
        <taxon>Embryophyta</taxon>
        <taxon>Tracheophyta</taxon>
        <taxon>Spermatophyta</taxon>
        <taxon>Magnoliopsida</taxon>
        <taxon>eudicotyledons</taxon>
        <taxon>Gunneridae</taxon>
        <taxon>Pentapetalae</taxon>
        <taxon>rosids</taxon>
        <taxon>malvids</taxon>
        <taxon>Myrtales</taxon>
        <taxon>Lythraceae</taxon>
        <taxon>Punica</taxon>
    </lineage>
</organism>
<evidence type="ECO:0000256" key="1">
    <source>
        <dbReference type="SAM" id="MobiDB-lite"/>
    </source>
</evidence>
<proteinExistence type="predicted"/>
<evidence type="ECO:0000313" key="3">
    <source>
        <dbReference type="Proteomes" id="UP000233551"/>
    </source>
</evidence>
<keyword evidence="3" id="KW-1185">Reference proteome</keyword>
<dbReference type="EMBL" id="PGOL01000761">
    <property type="protein sequence ID" value="PKI65266.1"/>
    <property type="molecule type" value="Genomic_DNA"/>
</dbReference>
<feature type="compositionally biased region" description="Basic and acidic residues" evidence="1">
    <location>
        <begin position="67"/>
        <end position="79"/>
    </location>
</feature>
<gene>
    <name evidence="2" type="ORF">CRG98_014304</name>
</gene>
<protein>
    <submittedName>
        <fullName evidence="2">Uncharacterized protein</fullName>
    </submittedName>
</protein>
<feature type="region of interest" description="Disordered" evidence="1">
    <location>
        <begin position="67"/>
        <end position="86"/>
    </location>
</feature>
<name>A0A2I0KBX2_PUNGR</name>
<dbReference type="Proteomes" id="UP000233551">
    <property type="component" value="Unassembled WGS sequence"/>
</dbReference>
<feature type="region of interest" description="Disordered" evidence="1">
    <location>
        <begin position="1"/>
        <end position="34"/>
    </location>
</feature>
<reference evidence="2 3" key="1">
    <citation type="submission" date="2017-11" db="EMBL/GenBank/DDBJ databases">
        <title>De-novo sequencing of pomegranate (Punica granatum L.) genome.</title>
        <authorList>
            <person name="Akparov Z."/>
            <person name="Amiraslanov A."/>
            <person name="Hajiyeva S."/>
            <person name="Abbasov M."/>
            <person name="Kaur K."/>
            <person name="Hamwieh A."/>
            <person name="Solovyev V."/>
            <person name="Salamov A."/>
            <person name="Braich B."/>
            <person name="Kosarev P."/>
            <person name="Mahmoud A."/>
            <person name="Hajiyev E."/>
            <person name="Babayeva S."/>
            <person name="Izzatullayeva V."/>
            <person name="Mammadov A."/>
            <person name="Mammadov A."/>
            <person name="Sharifova S."/>
            <person name="Ojaghi J."/>
            <person name="Eynullazada K."/>
            <person name="Bayramov B."/>
            <person name="Abdulazimova A."/>
            <person name="Shahmuradov I."/>
        </authorList>
    </citation>
    <scope>NUCLEOTIDE SEQUENCE [LARGE SCALE GENOMIC DNA]</scope>
    <source>
        <strain evidence="3">cv. AG2017</strain>
        <tissue evidence="2">Leaf</tissue>
    </source>
</reference>
<dbReference type="AlphaFoldDB" id="A0A2I0KBX2"/>
<sequence length="86" mass="9320">MGKNSVSMVKPGLSSSKAAHHHVQESLGVKNSRANSEKMLRASSIPSLLSWVTTILGSLRATHNHIHESLGDPNHRANFEKALQTP</sequence>
<comment type="caution">
    <text evidence="2">The sequence shown here is derived from an EMBL/GenBank/DDBJ whole genome shotgun (WGS) entry which is preliminary data.</text>
</comment>